<dbReference type="Proteomes" id="UP000823908">
    <property type="component" value="Unassembled WGS sequence"/>
</dbReference>
<keyword evidence="1" id="KW-0479">Metal-binding</keyword>
<evidence type="ECO:0000259" key="2">
    <source>
        <dbReference type="Pfam" id="PF01557"/>
    </source>
</evidence>
<reference evidence="3" key="1">
    <citation type="journal article" date="2021" name="PeerJ">
        <title>Extensive microbial diversity within the chicken gut microbiome revealed by metagenomics and culture.</title>
        <authorList>
            <person name="Gilroy R."/>
            <person name="Ravi A."/>
            <person name="Getino M."/>
            <person name="Pursley I."/>
            <person name="Horton D.L."/>
            <person name="Alikhan N.F."/>
            <person name="Baker D."/>
            <person name="Gharbi K."/>
            <person name="Hall N."/>
            <person name="Watson M."/>
            <person name="Adriaenssens E.M."/>
            <person name="Foster-Nyarko E."/>
            <person name="Jarju S."/>
            <person name="Secka A."/>
            <person name="Antonio M."/>
            <person name="Oren A."/>
            <person name="Chaudhuri R.R."/>
            <person name="La Ragione R."/>
            <person name="Hildebrand F."/>
            <person name="Pallen M.J."/>
        </authorList>
    </citation>
    <scope>NUCLEOTIDE SEQUENCE</scope>
    <source>
        <strain evidence="3">ChiHjej10B9-4811</strain>
    </source>
</reference>
<dbReference type="InterPro" id="IPR036663">
    <property type="entry name" value="Fumarylacetoacetase_C_sf"/>
</dbReference>
<dbReference type="Pfam" id="PF01557">
    <property type="entry name" value="FAA_hydrolase"/>
    <property type="match status" value="1"/>
</dbReference>
<dbReference type="EMBL" id="DWUS01000180">
    <property type="protein sequence ID" value="HJD51753.1"/>
    <property type="molecule type" value="Genomic_DNA"/>
</dbReference>
<evidence type="ECO:0000313" key="4">
    <source>
        <dbReference type="Proteomes" id="UP000823908"/>
    </source>
</evidence>
<dbReference type="PANTHER" id="PTHR11820:SF7">
    <property type="entry name" value="ACYLPYRUVASE FAHD1, MITOCHONDRIAL"/>
    <property type="match status" value="1"/>
</dbReference>
<protein>
    <submittedName>
        <fullName evidence="3">Fumarylacetoacetate hydrolase family protein</fullName>
    </submittedName>
</protein>
<proteinExistence type="predicted"/>
<name>A0A9D2UG77_9MICC</name>
<feature type="non-terminal residue" evidence="3">
    <location>
        <position position="1"/>
    </location>
</feature>
<dbReference type="InterPro" id="IPR011234">
    <property type="entry name" value="Fumarylacetoacetase-like_C"/>
</dbReference>
<organism evidence="3 4">
    <name type="scientific">Candidatus Rothia avistercoris</name>
    <dbReference type="NCBI Taxonomy" id="2840479"/>
    <lineage>
        <taxon>Bacteria</taxon>
        <taxon>Bacillati</taxon>
        <taxon>Actinomycetota</taxon>
        <taxon>Actinomycetes</taxon>
        <taxon>Micrococcales</taxon>
        <taxon>Micrococcaceae</taxon>
        <taxon>Rothia</taxon>
    </lineage>
</organism>
<dbReference type="SUPFAM" id="SSF56529">
    <property type="entry name" value="FAH"/>
    <property type="match status" value="1"/>
</dbReference>
<reference evidence="3" key="2">
    <citation type="submission" date="2021-04" db="EMBL/GenBank/DDBJ databases">
        <authorList>
            <person name="Gilroy R."/>
        </authorList>
    </citation>
    <scope>NUCLEOTIDE SEQUENCE</scope>
    <source>
        <strain evidence="3">ChiHjej10B9-4811</strain>
    </source>
</reference>
<accession>A0A9D2UG77</accession>
<keyword evidence="3" id="KW-0378">Hydrolase</keyword>
<comment type="caution">
    <text evidence="3">The sequence shown here is derived from an EMBL/GenBank/DDBJ whole genome shotgun (WGS) entry which is preliminary data.</text>
</comment>
<sequence length="128" mass="13628">RVPEVIYGFTVANDLTARDAQKTDIQWARAKGFDGACPIGPWIETDLDTDDLTIQTWVDGDLKQDGTTADMVFSVAELVAAASEYFTLLPGDVILTGTPAGVGRLSAGNQVEIEVEGIGSLINTVRAE</sequence>
<dbReference type="PANTHER" id="PTHR11820">
    <property type="entry name" value="ACYLPYRUVASE"/>
    <property type="match status" value="1"/>
</dbReference>
<dbReference type="GO" id="GO:0018773">
    <property type="term" value="F:acetylpyruvate hydrolase activity"/>
    <property type="evidence" value="ECO:0007669"/>
    <property type="project" value="TreeGrafter"/>
</dbReference>
<feature type="domain" description="Fumarylacetoacetase-like C-terminal" evidence="2">
    <location>
        <begin position="3"/>
        <end position="126"/>
    </location>
</feature>
<dbReference type="GO" id="GO:0046872">
    <property type="term" value="F:metal ion binding"/>
    <property type="evidence" value="ECO:0007669"/>
    <property type="project" value="UniProtKB-KW"/>
</dbReference>
<evidence type="ECO:0000313" key="3">
    <source>
        <dbReference type="EMBL" id="HJD51753.1"/>
    </source>
</evidence>
<dbReference type="Gene3D" id="3.90.850.10">
    <property type="entry name" value="Fumarylacetoacetase-like, C-terminal domain"/>
    <property type="match status" value="1"/>
</dbReference>
<evidence type="ECO:0000256" key="1">
    <source>
        <dbReference type="ARBA" id="ARBA00022723"/>
    </source>
</evidence>
<gene>
    <name evidence="3" type="ORF">H9908_07805</name>
</gene>
<dbReference type="AlphaFoldDB" id="A0A9D2UG77"/>